<dbReference type="GO" id="GO:0051213">
    <property type="term" value="F:dioxygenase activity"/>
    <property type="evidence" value="ECO:0007669"/>
    <property type="project" value="UniProtKB-KW"/>
</dbReference>
<evidence type="ECO:0000313" key="7">
    <source>
        <dbReference type="Proteomes" id="UP000649617"/>
    </source>
</evidence>
<feature type="region of interest" description="Disordered" evidence="4">
    <location>
        <begin position="762"/>
        <end position="798"/>
    </location>
</feature>
<feature type="compositionally biased region" description="Polar residues" evidence="4">
    <location>
        <begin position="1"/>
        <end position="15"/>
    </location>
</feature>
<accession>A0A812ISL8</accession>
<feature type="compositionally biased region" description="Low complexity" evidence="4">
    <location>
        <begin position="20"/>
        <end position="35"/>
    </location>
</feature>
<feature type="region of interest" description="Disordered" evidence="4">
    <location>
        <begin position="331"/>
        <end position="358"/>
    </location>
</feature>
<comment type="caution">
    <text evidence="6">The sequence shown here is derived from an EMBL/GenBank/DDBJ whole genome shotgun (WGS) entry which is preliminary data.</text>
</comment>
<evidence type="ECO:0000256" key="2">
    <source>
        <dbReference type="ARBA" id="ARBA00022964"/>
    </source>
</evidence>
<evidence type="ECO:0000256" key="3">
    <source>
        <dbReference type="ARBA" id="ARBA00023002"/>
    </source>
</evidence>
<evidence type="ECO:0000256" key="1">
    <source>
        <dbReference type="ARBA" id="ARBA00007730"/>
    </source>
</evidence>
<dbReference type="PANTHER" id="PTHR46332">
    <property type="entry name" value="ASPARTATE BETA-HYDROXYLASE DOMAIN-CONTAINING PROTEIN 2"/>
    <property type="match status" value="1"/>
</dbReference>
<comment type="similarity">
    <text evidence="1">Belongs to the aspartyl/asparaginyl beta-hydroxylase family.</text>
</comment>
<dbReference type="Proteomes" id="UP000649617">
    <property type="component" value="Unassembled WGS sequence"/>
</dbReference>
<dbReference type="Gene3D" id="2.60.120.330">
    <property type="entry name" value="B-lactam Antibiotic, Isopenicillin N Synthase, Chain"/>
    <property type="match status" value="1"/>
</dbReference>
<keyword evidence="2" id="KW-0223">Dioxygenase</keyword>
<gene>
    <name evidence="6" type="primary">Asph</name>
    <name evidence="6" type="ORF">SPIL2461_LOCUS898</name>
</gene>
<keyword evidence="3" id="KW-0560">Oxidoreductase</keyword>
<feature type="region of interest" description="Disordered" evidence="4">
    <location>
        <begin position="700"/>
        <end position="724"/>
    </location>
</feature>
<dbReference type="InterPro" id="IPR027443">
    <property type="entry name" value="IPNS-like_sf"/>
</dbReference>
<dbReference type="OrthoDB" id="411231at2759"/>
<dbReference type="EMBL" id="CAJNIZ010000813">
    <property type="protein sequence ID" value="CAE7175804.1"/>
    <property type="molecule type" value="Genomic_DNA"/>
</dbReference>
<keyword evidence="7" id="KW-1185">Reference proteome</keyword>
<evidence type="ECO:0000313" key="6">
    <source>
        <dbReference type="EMBL" id="CAE7175804.1"/>
    </source>
</evidence>
<evidence type="ECO:0000259" key="5">
    <source>
        <dbReference type="Pfam" id="PF05118"/>
    </source>
</evidence>
<proteinExistence type="inferred from homology"/>
<sequence>MSGGWQTQGAETTQWGRGEATTSSWPTWSATAHATARADGEEDDDLDDGHGPNLRQIRVAGAKMGGSRTAPGGGEAGAKAKEPSKGDYSDPPCWGGTQTLMSLCGGRFETLSKQPAWDLQSRLEHVAEEVLASPAYLDTVLKILDAIAGEKDASEKRRVVRAALFDGARKRDETLSQFAARREQELAGAGRYLTIPSEETSGLFRQGTQNLRTLTGGSVDYDRVLNSLKMLDVEEEPLTKGKASLFTGITEDQVECFLAEVDDVDEDKVIEMLVAFEKEMGENKGREKRRTWKENKERRQAQKKSRRILERGERPRLRTAPAAQIAAIADAGKPSARIHTARRRTGTKGSGVAGGAAKKAPEARIKDYLVKTGLADFEGTANDDRGHGDVDTDYLAKTGPTHFGDTADDELEELREHNDGNAENGERDGWRTAWWCAFLDVDVELRRRVLQRQRQKDLSDELSTSLFTLEAGHAIVDIGAAQDLIGDEAFEKLSQRLRGQGLRCLRLDGQPSAAHGVGGKAEPLFVVPCRLAGVPGVIRVTVVRGGVPHLLSVGLLESMRNTVNYQELGVSEPMQRLRSGHRIVDVADWPGGAFPVPPHLKEELGLEDVLLNHIMGMFRCALLQLAHMCVTKFALRHLMFMPRFCKFATATHGDGARASMEAVDARPACSAAVLPPPWSTVPTSMTAGLGASCVDKALTYVPHRTRPPSKKENGKTAGAAGSSKDGVVEMVTAVTKAMSENNQQLQAAMAESNRQVLAGMAENNHHGGRDDHHGADDAGHPGHAAGPRREPESEENVDPVAVLRRRVNQIIAGNGGDHFCTFLDANGPSEMSARLIEGVNKVTGERRTMVQWEAPAFARHLHGQDLVDEDSEVSGNEKKKRRATRLLQDTYGRPASQMARRLTVFEVGAQQHLRRDDGCGAEVVFFNQRHWSNFSRERDRDVFQRLAGRSFAFWGWEGGVPARLRRLQRHAGVAFIDQQGDEAATVITHNITGPGLVLLHQGTTVWVAMRAWRHGGAAVEVQHVPLTEPVEEPEESPRQILVENQVPAERESRPRRISIQSAAVPSEDSEALTERGDESQLPHFFVRDQVLHLFLKDQDLATQALPETFARRRPWRPRPRWHPDEILLLDVALVHLCLRFRRAQREHFEEWSACWELRNPNEEDLPHAENESGGPAPTEPTVPSSGEPLPREGTNAYTMDFLTFENVRFLEVLFAFELKLRVFVAARNDEFNMKHAAAEVWKGAEAQRLREKYTLRSRMVRRKKLMPGVGCFSRWCVLGLDDPDGDNLFAATHQSEVINLFFEAALDLGLNVVFGDVTSAFCQGKKLTRARGQLFASPCEGTGLDPGDLVELMVAVYESTAWTMHRFSVHWAETAQENDLGFRLCVTQVDDFNVAVRGDREEELLVKAIDLSRGRRAQKASELLLKEFEDFLSMLYKVSWVAHQTRAEAAGMVSIRSSRLPQAKIFDIIVLNKMVGHLRSTAKQGIKLHCFDTEEMCFIGISDFGGVDRLTQNHDASGLIEDPVQGAWLVLGCNKVPAHVEHLRVLVLTWRSTKLKRRVTSTLASGTLSFAQCLGKLEWVQVLYRDMVFGGRKQDRRTALELASIVDAMSHSGVLSGGHPINEWWLMATRRQTWPNRMARCCIFFVQEFFTSMMKELSSCDDKDKRADLGLERLLAGSAEASNMAMSFNMSVALLPDCIIELKTKSELQSRCPQKMYKIAIQKLFSMGDADGATQVWKRARQLYRGSTRMFPDMLPEEEAAIPWPSALQTPTVWVRGLREQPFWDCHKAWPFVRTLEAHASRILSEAKEVAPKLTRAYPYLFTQGSWQNLFLFRGRTWNTEVCRIMPWTCHLLMPEIPTKPGLPIVVPNNEEIVLFRSMDGAYVGPHSGAVNNQINIHLTLKGGQGAVLDVAGDRRELQEGKAMCFQDSYLHSLEHKCEKDSDKCQERLSLVVRVLHPDFDTQSLHGLSATEGEGPLDGFSESTALKAELSRLREQYRKLSAGSEDLGGEEPCRAPLPTTSEVQNAGELFTFLSQEFHGWKHADFEEPIDAIVVLSNWYDRVSKVKKVLELAATARNAPIIVVGGRGRLSSIRAAELDGEAHVTLASLLVLLEVPGELGTIVTNRVVAISCNECPTPELRAKCGCVGNTGFNTDRFLDWAALHLPPLPHRPRRVVFVEESFLVRRVAATVLGRLSGFTSPRHVHNHSTMEVSIVNAREAQALDQLLQVHESMPCAMMHLMADEVVRLEKYSGQAAGSPQLFSKSMFLGNVKAALSSCKAGLQEARCVDGHNSSSEEFQRVLGLGKELSARYAAPMDKVAGDRRLFWRCVAPRDSEGTAATWTVPEAPGEAWGFWRKARDADCNT</sequence>
<feature type="compositionally biased region" description="Basic and acidic residues" evidence="4">
    <location>
        <begin position="763"/>
        <end position="780"/>
    </location>
</feature>
<feature type="compositionally biased region" description="Basic and acidic residues" evidence="4">
    <location>
        <begin position="78"/>
        <end position="88"/>
    </location>
</feature>
<feature type="region of interest" description="Disordered" evidence="4">
    <location>
        <begin position="1"/>
        <end position="90"/>
    </location>
</feature>
<dbReference type="InterPro" id="IPR051821">
    <property type="entry name" value="Asp/Asn_beta-hydroxylase"/>
</dbReference>
<feature type="region of interest" description="Disordered" evidence="4">
    <location>
        <begin position="281"/>
        <end position="319"/>
    </location>
</feature>
<evidence type="ECO:0000256" key="4">
    <source>
        <dbReference type="SAM" id="MobiDB-lite"/>
    </source>
</evidence>
<feature type="compositionally biased region" description="Basic and acidic residues" evidence="4">
    <location>
        <begin position="307"/>
        <end position="316"/>
    </location>
</feature>
<reference evidence="6" key="1">
    <citation type="submission" date="2021-02" db="EMBL/GenBank/DDBJ databases">
        <authorList>
            <person name="Dougan E. K."/>
            <person name="Rhodes N."/>
            <person name="Thang M."/>
            <person name="Chan C."/>
        </authorList>
    </citation>
    <scope>NUCLEOTIDE SEQUENCE</scope>
</reference>
<feature type="region of interest" description="Disordered" evidence="4">
    <location>
        <begin position="1162"/>
        <end position="1190"/>
    </location>
</feature>
<dbReference type="InterPro" id="IPR007803">
    <property type="entry name" value="Asp/Arg/Pro-Hydrxlase"/>
</dbReference>
<organism evidence="6 7">
    <name type="scientific">Symbiodinium pilosum</name>
    <name type="common">Dinoflagellate</name>
    <dbReference type="NCBI Taxonomy" id="2952"/>
    <lineage>
        <taxon>Eukaryota</taxon>
        <taxon>Sar</taxon>
        <taxon>Alveolata</taxon>
        <taxon>Dinophyceae</taxon>
        <taxon>Suessiales</taxon>
        <taxon>Symbiodiniaceae</taxon>
        <taxon>Symbiodinium</taxon>
    </lineage>
</organism>
<feature type="domain" description="Aspartyl/asparaginy/proline hydroxylase" evidence="5">
    <location>
        <begin position="1798"/>
        <end position="1958"/>
    </location>
</feature>
<dbReference type="PANTHER" id="PTHR46332:SF5">
    <property type="entry name" value="ASPARTATE BETA-HYDROXYLASE DOMAIN CONTAINING 2"/>
    <property type="match status" value="1"/>
</dbReference>
<name>A0A812ISL8_SYMPI</name>
<protein>
    <submittedName>
        <fullName evidence="6">Asph protein</fullName>
    </submittedName>
</protein>
<dbReference type="Pfam" id="PF05118">
    <property type="entry name" value="Asp_Arg_Hydrox"/>
    <property type="match status" value="1"/>
</dbReference>